<evidence type="ECO:0000256" key="1">
    <source>
        <dbReference type="ARBA" id="ARBA00022962"/>
    </source>
</evidence>
<dbReference type="PANTHER" id="PTHR43418:SF4">
    <property type="entry name" value="MULTIFUNCTIONAL TRYPTOPHAN BIOSYNTHESIS PROTEIN"/>
    <property type="match status" value="1"/>
</dbReference>
<dbReference type="EMBL" id="JACOPE010000001">
    <property type="protein sequence ID" value="MBC5683749.1"/>
    <property type="molecule type" value="Genomic_DNA"/>
</dbReference>
<dbReference type="PRINTS" id="PR00097">
    <property type="entry name" value="ANTSNTHASEII"/>
</dbReference>
<dbReference type="PRINTS" id="PR00096">
    <property type="entry name" value="GATASE"/>
</dbReference>
<evidence type="ECO:0000259" key="2">
    <source>
        <dbReference type="Pfam" id="PF00117"/>
    </source>
</evidence>
<dbReference type="PROSITE" id="PS51273">
    <property type="entry name" value="GATASE_TYPE_1"/>
    <property type="match status" value="1"/>
</dbReference>
<evidence type="ECO:0000313" key="3">
    <source>
        <dbReference type="EMBL" id="MBC5683749.1"/>
    </source>
</evidence>
<dbReference type="PANTHER" id="PTHR43418">
    <property type="entry name" value="MULTIFUNCTIONAL TRYPTOPHAN BIOSYNTHESIS PROTEIN-RELATED"/>
    <property type="match status" value="1"/>
</dbReference>
<keyword evidence="1" id="KW-0315">Glutamine amidotransferase</keyword>
<dbReference type="CDD" id="cd01743">
    <property type="entry name" value="GATase1_Anthranilate_Synthase"/>
    <property type="match status" value="1"/>
</dbReference>
<reference evidence="3 4" key="1">
    <citation type="submission" date="2020-08" db="EMBL/GenBank/DDBJ databases">
        <title>Genome public.</title>
        <authorList>
            <person name="Liu C."/>
            <person name="Sun Q."/>
        </authorList>
    </citation>
    <scope>NUCLEOTIDE SEQUENCE [LARGE SCALE GENOMIC DNA]</scope>
    <source>
        <strain evidence="3 4">NSJ-13</strain>
    </source>
</reference>
<dbReference type="RefSeq" id="WP_186865112.1">
    <property type="nucleotide sequence ID" value="NZ_JACOPE010000001.1"/>
</dbReference>
<proteinExistence type="predicted"/>
<dbReference type="Gene3D" id="3.40.50.880">
    <property type="match status" value="1"/>
</dbReference>
<dbReference type="PRINTS" id="PR00099">
    <property type="entry name" value="CPSGATASE"/>
</dbReference>
<keyword evidence="4" id="KW-1185">Reference proteome</keyword>
<organism evidence="3 4">
    <name type="scientific">Ruminococcus hominis</name>
    <dbReference type="NCBI Taxonomy" id="2763065"/>
    <lineage>
        <taxon>Bacteria</taxon>
        <taxon>Bacillati</taxon>
        <taxon>Bacillota</taxon>
        <taxon>Clostridia</taxon>
        <taxon>Eubacteriales</taxon>
        <taxon>Oscillospiraceae</taxon>
        <taxon>Ruminococcus</taxon>
    </lineage>
</organism>
<dbReference type="InterPro" id="IPR050472">
    <property type="entry name" value="Anth_synth/Amidotransfase"/>
</dbReference>
<protein>
    <submittedName>
        <fullName evidence="3">Aminodeoxychorismate/anthranilate synthase component II</fullName>
    </submittedName>
</protein>
<sequence length="188" mass="21050">MILLIDNYDSFSYNLYQLIGSENPDIKVIRNDEKTIEEIREMSPDYIVLSPGPGKPKDAGCCIDVVKTFAGEIPILGVCLGHQAICEAFGATVSYAKELMHGKTSLTKIDTKSKIFQDIPQQIPVARYHSLAAKKETLPDELLITAQTRDGEVMAVEHKRYPVYGLQFHPESILTPDGKQMIHNFLKK</sequence>
<dbReference type="Proteomes" id="UP000631576">
    <property type="component" value="Unassembled WGS sequence"/>
</dbReference>
<dbReference type="InterPro" id="IPR006221">
    <property type="entry name" value="TrpG/PapA_dom"/>
</dbReference>
<gene>
    <name evidence="3" type="ORF">H8S40_09250</name>
</gene>
<dbReference type="NCBIfam" id="TIGR00566">
    <property type="entry name" value="trpG_papA"/>
    <property type="match status" value="1"/>
</dbReference>
<dbReference type="Pfam" id="PF00117">
    <property type="entry name" value="GATase"/>
    <property type="match status" value="1"/>
</dbReference>
<evidence type="ECO:0000313" key="4">
    <source>
        <dbReference type="Proteomes" id="UP000631576"/>
    </source>
</evidence>
<dbReference type="InterPro" id="IPR029062">
    <property type="entry name" value="Class_I_gatase-like"/>
</dbReference>
<feature type="domain" description="Glutamine amidotransferase" evidence="2">
    <location>
        <begin position="3"/>
        <end position="187"/>
    </location>
</feature>
<name>A0ABR7G8I4_9FIRM</name>
<accession>A0ABR7G8I4</accession>
<dbReference type="SUPFAM" id="SSF52317">
    <property type="entry name" value="Class I glutamine amidotransferase-like"/>
    <property type="match status" value="1"/>
</dbReference>
<dbReference type="InterPro" id="IPR017926">
    <property type="entry name" value="GATASE"/>
</dbReference>
<comment type="caution">
    <text evidence="3">The sequence shown here is derived from an EMBL/GenBank/DDBJ whole genome shotgun (WGS) entry which is preliminary data.</text>
</comment>